<dbReference type="AlphaFoldDB" id="A0A918ZFD2"/>
<dbReference type="InterPro" id="IPR008792">
    <property type="entry name" value="PQQD"/>
</dbReference>
<sequence>MALRFSTTVSTAETDYGTVLLDERNGAYWELNPTGTLVVHALMRGDDETAAAEALAARFDVDRARAERDVATLVAELRAAGLAR</sequence>
<accession>A0A918ZFD2</accession>
<evidence type="ECO:0000313" key="2">
    <source>
        <dbReference type="Proteomes" id="UP000608024"/>
    </source>
</evidence>
<dbReference type="EMBL" id="BNBT01000019">
    <property type="protein sequence ID" value="GHE49624.1"/>
    <property type="molecule type" value="Genomic_DNA"/>
</dbReference>
<reference evidence="1" key="2">
    <citation type="submission" date="2020-09" db="EMBL/GenBank/DDBJ databases">
        <authorList>
            <person name="Sun Q."/>
            <person name="Ohkuma M."/>
        </authorList>
    </citation>
    <scope>NUCLEOTIDE SEQUENCE</scope>
    <source>
        <strain evidence="1">JCM 4784</strain>
    </source>
</reference>
<dbReference type="RefSeq" id="WP_190135404.1">
    <property type="nucleotide sequence ID" value="NZ_BNBT01000019.1"/>
</dbReference>
<dbReference type="Pfam" id="PF05402">
    <property type="entry name" value="PqqD"/>
    <property type="match status" value="1"/>
</dbReference>
<name>A0A918ZFD2_9ACTN</name>
<dbReference type="Gene3D" id="1.10.10.1150">
    <property type="entry name" value="Coenzyme PQQ synthesis protein D (PqqD)"/>
    <property type="match status" value="1"/>
</dbReference>
<organism evidence="1 2">
    <name type="scientific">Streptomyces longispororuber</name>
    <dbReference type="NCBI Taxonomy" id="68230"/>
    <lineage>
        <taxon>Bacteria</taxon>
        <taxon>Bacillati</taxon>
        <taxon>Actinomycetota</taxon>
        <taxon>Actinomycetes</taxon>
        <taxon>Kitasatosporales</taxon>
        <taxon>Streptomycetaceae</taxon>
        <taxon>Streptomyces</taxon>
    </lineage>
</organism>
<dbReference type="InterPro" id="IPR041881">
    <property type="entry name" value="PqqD_sf"/>
</dbReference>
<dbReference type="Proteomes" id="UP000608024">
    <property type="component" value="Unassembled WGS sequence"/>
</dbReference>
<reference evidence="1" key="1">
    <citation type="journal article" date="2014" name="Int. J. Syst. Evol. Microbiol.">
        <title>Complete genome sequence of Corynebacterium casei LMG S-19264T (=DSM 44701T), isolated from a smear-ripened cheese.</title>
        <authorList>
            <consortium name="US DOE Joint Genome Institute (JGI-PGF)"/>
            <person name="Walter F."/>
            <person name="Albersmeier A."/>
            <person name="Kalinowski J."/>
            <person name="Ruckert C."/>
        </authorList>
    </citation>
    <scope>NUCLEOTIDE SEQUENCE</scope>
    <source>
        <strain evidence="1">JCM 4784</strain>
    </source>
</reference>
<gene>
    <name evidence="1" type="ORF">GCM10018785_18910</name>
</gene>
<proteinExistence type="predicted"/>
<comment type="caution">
    <text evidence="1">The sequence shown here is derived from an EMBL/GenBank/DDBJ whole genome shotgun (WGS) entry which is preliminary data.</text>
</comment>
<keyword evidence="2" id="KW-1185">Reference proteome</keyword>
<dbReference type="NCBIfam" id="NF033530">
    <property type="entry name" value="lasso_PqqD_Strm"/>
    <property type="match status" value="1"/>
</dbReference>
<evidence type="ECO:0000313" key="1">
    <source>
        <dbReference type="EMBL" id="GHE49624.1"/>
    </source>
</evidence>
<evidence type="ECO:0008006" key="3">
    <source>
        <dbReference type="Google" id="ProtNLM"/>
    </source>
</evidence>
<protein>
    <recommendedName>
        <fullName evidence="3">Lasso peptide biosynthesis PqqD family chaperone</fullName>
    </recommendedName>
</protein>